<dbReference type="GO" id="GO:0003677">
    <property type="term" value="F:DNA binding"/>
    <property type="evidence" value="ECO:0007669"/>
    <property type="project" value="UniProtKB-KW"/>
</dbReference>
<evidence type="ECO:0000313" key="11">
    <source>
        <dbReference type="Proteomes" id="UP000242757"/>
    </source>
</evidence>
<organism evidence="10 11">
    <name type="scientific">Oceanimonas doudoroffii</name>
    <dbReference type="NCBI Taxonomy" id="84158"/>
    <lineage>
        <taxon>Bacteria</taxon>
        <taxon>Pseudomonadati</taxon>
        <taxon>Pseudomonadota</taxon>
        <taxon>Gammaproteobacteria</taxon>
        <taxon>Aeromonadales</taxon>
        <taxon>Aeromonadaceae</taxon>
        <taxon>Oceanimonas</taxon>
    </lineage>
</organism>
<evidence type="ECO:0000313" key="10">
    <source>
        <dbReference type="EMBL" id="OXY80326.1"/>
    </source>
</evidence>
<keyword evidence="7" id="KW-0238">DNA-binding</keyword>
<keyword evidence="4" id="KW-0548">Nucleotidyltransferase</keyword>
<comment type="caution">
    <text evidence="10">The sequence shown here is derived from an EMBL/GenBank/DDBJ whole genome shotgun (WGS) entry which is preliminary data.</text>
</comment>
<proteinExistence type="inferred from homology"/>
<dbReference type="GO" id="GO:0000166">
    <property type="term" value="F:nucleotide binding"/>
    <property type="evidence" value="ECO:0007669"/>
    <property type="project" value="InterPro"/>
</dbReference>
<evidence type="ECO:0000256" key="7">
    <source>
        <dbReference type="ARBA" id="ARBA00023125"/>
    </source>
</evidence>
<evidence type="ECO:0000256" key="5">
    <source>
        <dbReference type="ARBA" id="ARBA00022705"/>
    </source>
</evidence>
<dbReference type="InterPro" id="IPR004868">
    <property type="entry name" value="DNA-dir_DNA_pol_B_mt/vir"/>
</dbReference>
<evidence type="ECO:0000256" key="8">
    <source>
        <dbReference type="ARBA" id="ARBA00049244"/>
    </source>
</evidence>
<keyword evidence="3" id="KW-0808">Transferase</keyword>
<dbReference type="EMBL" id="NBIM01000015">
    <property type="protein sequence ID" value="OXY80326.1"/>
    <property type="molecule type" value="Genomic_DNA"/>
</dbReference>
<dbReference type="SUPFAM" id="SSF53098">
    <property type="entry name" value="Ribonuclease H-like"/>
    <property type="match status" value="1"/>
</dbReference>
<keyword evidence="6" id="KW-0239">DNA-directed DNA polymerase</keyword>
<dbReference type="Gene3D" id="3.30.420.10">
    <property type="entry name" value="Ribonuclease H-like superfamily/Ribonuclease H"/>
    <property type="match status" value="1"/>
</dbReference>
<dbReference type="AlphaFoldDB" id="A0A233RAB0"/>
<dbReference type="Proteomes" id="UP000242757">
    <property type="component" value="Unassembled WGS sequence"/>
</dbReference>
<evidence type="ECO:0000256" key="1">
    <source>
        <dbReference type="ARBA" id="ARBA00005755"/>
    </source>
</evidence>
<comment type="similarity">
    <text evidence="1">Belongs to the DNA polymerase type-B family.</text>
</comment>
<evidence type="ECO:0000256" key="6">
    <source>
        <dbReference type="ARBA" id="ARBA00022932"/>
    </source>
</evidence>
<accession>A0A233RAB0</accession>
<name>A0A233RAB0_9GAMM</name>
<dbReference type="PANTHER" id="PTHR33568">
    <property type="entry name" value="DNA POLYMERASE"/>
    <property type="match status" value="1"/>
</dbReference>
<dbReference type="GO" id="GO:0006260">
    <property type="term" value="P:DNA replication"/>
    <property type="evidence" value="ECO:0007669"/>
    <property type="project" value="UniProtKB-KW"/>
</dbReference>
<dbReference type="PANTHER" id="PTHR33568:SF3">
    <property type="entry name" value="DNA-DIRECTED DNA POLYMERASE"/>
    <property type="match status" value="1"/>
</dbReference>
<dbReference type="InterPro" id="IPR012337">
    <property type="entry name" value="RNaseH-like_sf"/>
</dbReference>
<keyword evidence="5" id="KW-0235">DNA replication</keyword>
<dbReference type="Pfam" id="PF03175">
    <property type="entry name" value="DNA_pol_B_2"/>
    <property type="match status" value="1"/>
</dbReference>
<feature type="domain" description="DNA-directed DNA polymerase family B mitochondria/virus" evidence="9">
    <location>
        <begin position="611"/>
        <end position="790"/>
    </location>
</feature>
<evidence type="ECO:0000256" key="2">
    <source>
        <dbReference type="ARBA" id="ARBA00012417"/>
    </source>
</evidence>
<gene>
    <name evidence="10" type="ORF">B6S08_18075</name>
</gene>
<comment type="catalytic activity">
    <reaction evidence="8">
        <text>DNA(n) + a 2'-deoxyribonucleoside 5'-triphosphate = DNA(n+1) + diphosphate</text>
        <dbReference type="Rhea" id="RHEA:22508"/>
        <dbReference type="Rhea" id="RHEA-COMP:17339"/>
        <dbReference type="Rhea" id="RHEA-COMP:17340"/>
        <dbReference type="ChEBI" id="CHEBI:33019"/>
        <dbReference type="ChEBI" id="CHEBI:61560"/>
        <dbReference type="ChEBI" id="CHEBI:173112"/>
        <dbReference type="EC" id="2.7.7.7"/>
    </reaction>
</comment>
<sequence length="795" mass="91866">MAAADISDFEEENVLPEREFNFMNLMLIKPSVCCIDLESNPIDHVKFGETVTVDVAPRFGLTGASHFFRFHNQDNIVDAEAVARAAFDKVLTDTFREGAPRDLVGVSINHPCLDHEILVLFGDKTETTTEKIMSVIASVQQSKKELDFDDTMEVKVTRVTPPEGSGYRKMIKGRFEDVFTRHSGGHGSVFIKIKNNDWLCFARAVVVARARIQYYTLGDKSVKWDTIRRGDSDRRSSQRILALDLMTRAGLLGGQKRTCGVPEFKKIQNLLVPEGFQLKIFSHDHFDSRIFDDELVGPIPLYIYHHDNHFTPMSSPRILTGTNYFCDMCNQGYNKKEAHKCSAYCACCKMQGKCPQTRWIHCKDCNRRFKSQECFDNHLKKPEKFTRGAKNKRRKVMGQNTCTKLKLCTQCGRTTSKSLLPPYKHRCGQKYCSVCKIWDKNEAIHQCYMQPIKTKQNAEPEKSDLLQEEMEVQPDDIDSLVREEENRQGETDVGRMQHFQKFSGATDKVSKYLFWDFETTQQQEYAKESNALGPSYLHKPNYCIVRKACMLCKVFWLSQCENRSCKSRSCQDCQKSKPECRICVEHCVRFYGDNCKEEFCDFLFRECHRGTTAIAHNAKGFDAHFIIQWLVSQKRIPKIIPRGLKILSLEAMGVKIIDSISFLPQRLSSLPKTMNEPELKKGYFPYLFCRSENWNYVGAYPDADQYCPSQMKPAERNDFYTWYNAHKNKVFDFQKELREYTESDVDILLRCVLKFNDLFHAETGVYPLEVAITIAQACNHVFRKNFLKKNTIGVR</sequence>
<dbReference type="EC" id="2.7.7.7" evidence="2"/>
<dbReference type="InterPro" id="IPR036397">
    <property type="entry name" value="RNaseH_sf"/>
</dbReference>
<evidence type="ECO:0000256" key="3">
    <source>
        <dbReference type="ARBA" id="ARBA00022679"/>
    </source>
</evidence>
<dbReference type="GO" id="GO:0003887">
    <property type="term" value="F:DNA-directed DNA polymerase activity"/>
    <property type="evidence" value="ECO:0007669"/>
    <property type="project" value="UniProtKB-KW"/>
</dbReference>
<keyword evidence="11" id="KW-1185">Reference proteome</keyword>
<evidence type="ECO:0000259" key="9">
    <source>
        <dbReference type="Pfam" id="PF03175"/>
    </source>
</evidence>
<reference evidence="10 11" key="1">
    <citation type="submission" date="2017-08" db="EMBL/GenBank/DDBJ databases">
        <title>A Genome Sequence of Oceanimonas doudoroffii ATCC 27123T.</title>
        <authorList>
            <person name="Brennan M.A."/>
            <person name="Maclea K.S."/>
            <person name="Mcclelland W.D."/>
            <person name="Trachtenberg A.M."/>
        </authorList>
    </citation>
    <scope>NUCLEOTIDE SEQUENCE [LARGE SCALE GENOMIC DNA]</scope>
    <source>
        <strain evidence="10 11">ATCC 27123</strain>
    </source>
</reference>
<evidence type="ECO:0000256" key="4">
    <source>
        <dbReference type="ARBA" id="ARBA00022695"/>
    </source>
</evidence>
<protein>
    <recommendedName>
        <fullName evidence="2">DNA-directed DNA polymerase</fullName>
        <ecNumber evidence="2">2.7.7.7</ecNumber>
    </recommendedName>
</protein>